<evidence type="ECO:0000313" key="1">
    <source>
        <dbReference type="EMBL" id="KAK6757470.1"/>
    </source>
</evidence>
<sequence length="101" mass="11713">MTDISSLERSYQQITFVKLQRHATLFETLDSNFHIWSEQHETVVESGRKETCIPSADDYEHPQQQDRHNVMEHHLKTAPLATVKKARSQIFSDKHLKATGP</sequence>
<dbReference type="EMBL" id="JAVFWL010000005">
    <property type="protein sequence ID" value="KAK6757470.1"/>
    <property type="molecule type" value="Genomic_DNA"/>
</dbReference>
<evidence type="ECO:0000313" key="2">
    <source>
        <dbReference type="Proteomes" id="UP001303046"/>
    </source>
</evidence>
<organism evidence="1 2">
    <name type="scientific">Necator americanus</name>
    <name type="common">Human hookworm</name>
    <dbReference type="NCBI Taxonomy" id="51031"/>
    <lineage>
        <taxon>Eukaryota</taxon>
        <taxon>Metazoa</taxon>
        <taxon>Ecdysozoa</taxon>
        <taxon>Nematoda</taxon>
        <taxon>Chromadorea</taxon>
        <taxon>Rhabditida</taxon>
        <taxon>Rhabditina</taxon>
        <taxon>Rhabditomorpha</taxon>
        <taxon>Strongyloidea</taxon>
        <taxon>Ancylostomatidae</taxon>
        <taxon>Bunostominae</taxon>
        <taxon>Necator</taxon>
    </lineage>
</organism>
<protein>
    <submittedName>
        <fullName evidence="1">Uncharacterized protein</fullName>
    </submittedName>
</protein>
<reference evidence="1 2" key="1">
    <citation type="submission" date="2023-08" db="EMBL/GenBank/DDBJ databases">
        <title>A Necator americanus chromosomal reference genome.</title>
        <authorList>
            <person name="Ilik V."/>
            <person name="Petrzelkova K.J."/>
            <person name="Pardy F."/>
            <person name="Fuh T."/>
            <person name="Niatou-Singa F.S."/>
            <person name="Gouil Q."/>
            <person name="Baker L."/>
            <person name="Ritchie M.E."/>
            <person name="Jex A.R."/>
            <person name="Gazzola D."/>
            <person name="Li H."/>
            <person name="Toshio Fujiwara R."/>
            <person name="Zhan B."/>
            <person name="Aroian R.V."/>
            <person name="Pafco B."/>
            <person name="Schwarz E.M."/>
        </authorList>
    </citation>
    <scope>NUCLEOTIDE SEQUENCE [LARGE SCALE GENOMIC DNA]</scope>
    <source>
        <strain evidence="1 2">Aroian</strain>
        <tissue evidence="1">Whole animal</tissue>
    </source>
</reference>
<accession>A0ABR1E5B2</accession>
<keyword evidence="2" id="KW-1185">Reference proteome</keyword>
<name>A0ABR1E5B2_NECAM</name>
<comment type="caution">
    <text evidence="1">The sequence shown here is derived from an EMBL/GenBank/DDBJ whole genome shotgun (WGS) entry which is preliminary data.</text>
</comment>
<proteinExistence type="predicted"/>
<dbReference type="Proteomes" id="UP001303046">
    <property type="component" value="Unassembled WGS sequence"/>
</dbReference>
<gene>
    <name evidence="1" type="primary">Necator_chrV.g20139</name>
    <name evidence="1" type="ORF">RB195_015347</name>
</gene>